<sequence length="69" mass="7623">MTLRAALGPPGLTTLQDLLQHEKDRLLTTEYTSWAPFDADPDRLSIADISSPTTWHVVEAMEIKSALVS</sequence>
<dbReference type="AlphaFoldDB" id="A0A0C9WRB2"/>
<reference evidence="2" key="2">
    <citation type="submission" date="2015-01" db="EMBL/GenBank/DDBJ databases">
        <title>Evolutionary Origins and Diversification of the Mycorrhizal Mutualists.</title>
        <authorList>
            <consortium name="DOE Joint Genome Institute"/>
            <consortium name="Mycorrhizal Genomics Consortium"/>
            <person name="Kohler A."/>
            <person name="Kuo A."/>
            <person name="Nagy L.G."/>
            <person name="Floudas D."/>
            <person name="Copeland A."/>
            <person name="Barry K.W."/>
            <person name="Cichocki N."/>
            <person name="Veneault-Fourrey C."/>
            <person name="LaButti K."/>
            <person name="Lindquist E.A."/>
            <person name="Lipzen A."/>
            <person name="Lundell T."/>
            <person name="Morin E."/>
            <person name="Murat C."/>
            <person name="Riley R."/>
            <person name="Ohm R."/>
            <person name="Sun H."/>
            <person name="Tunlid A."/>
            <person name="Henrissat B."/>
            <person name="Grigoriev I.V."/>
            <person name="Hibbett D.S."/>
            <person name="Martin F."/>
        </authorList>
    </citation>
    <scope>NUCLEOTIDE SEQUENCE [LARGE SCALE GENOMIC DNA]</scope>
    <source>
        <strain evidence="2">LaAM-08-1</strain>
    </source>
</reference>
<name>A0A0C9WRB2_9AGAR</name>
<accession>A0A0C9WRB2</accession>
<dbReference type="EMBL" id="KN838613">
    <property type="protein sequence ID" value="KIK01035.1"/>
    <property type="molecule type" value="Genomic_DNA"/>
</dbReference>
<dbReference type="Proteomes" id="UP000054477">
    <property type="component" value="Unassembled WGS sequence"/>
</dbReference>
<keyword evidence="2" id="KW-1185">Reference proteome</keyword>
<dbReference type="HOGENOM" id="CLU_2776337_0_0_1"/>
<gene>
    <name evidence="1" type="ORF">K443DRAFT_581108</name>
</gene>
<proteinExistence type="predicted"/>
<reference evidence="1 2" key="1">
    <citation type="submission" date="2014-04" db="EMBL/GenBank/DDBJ databases">
        <authorList>
            <consortium name="DOE Joint Genome Institute"/>
            <person name="Kuo A."/>
            <person name="Kohler A."/>
            <person name="Nagy L.G."/>
            <person name="Floudas D."/>
            <person name="Copeland A."/>
            <person name="Barry K.W."/>
            <person name="Cichocki N."/>
            <person name="Veneault-Fourrey C."/>
            <person name="LaButti K."/>
            <person name="Lindquist E.A."/>
            <person name="Lipzen A."/>
            <person name="Lundell T."/>
            <person name="Morin E."/>
            <person name="Murat C."/>
            <person name="Sun H."/>
            <person name="Tunlid A."/>
            <person name="Henrissat B."/>
            <person name="Grigoriev I.V."/>
            <person name="Hibbett D.S."/>
            <person name="Martin F."/>
            <person name="Nordberg H.P."/>
            <person name="Cantor M.N."/>
            <person name="Hua S.X."/>
        </authorList>
    </citation>
    <scope>NUCLEOTIDE SEQUENCE [LARGE SCALE GENOMIC DNA]</scope>
    <source>
        <strain evidence="1 2">LaAM-08-1</strain>
    </source>
</reference>
<organism evidence="1 2">
    <name type="scientific">Laccaria amethystina LaAM-08-1</name>
    <dbReference type="NCBI Taxonomy" id="1095629"/>
    <lineage>
        <taxon>Eukaryota</taxon>
        <taxon>Fungi</taxon>
        <taxon>Dikarya</taxon>
        <taxon>Basidiomycota</taxon>
        <taxon>Agaricomycotina</taxon>
        <taxon>Agaricomycetes</taxon>
        <taxon>Agaricomycetidae</taxon>
        <taxon>Agaricales</taxon>
        <taxon>Agaricineae</taxon>
        <taxon>Hydnangiaceae</taxon>
        <taxon>Laccaria</taxon>
    </lineage>
</organism>
<evidence type="ECO:0000313" key="2">
    <source>
        <dbReference type="Proteomes" id="UP000054477"/>
    </source>
</evidence>
<protein>
    <submittedName>
        <fullName evidence="1">Uncharacterized protein</fullName>
    </submittedName>
</protein>
<evidence type="ECO:0000313" key="1">
    <source>
        <dbReference type="EMBL" id="KIK01035.1"/>
    </source>
</evidence>